<evidence type="ECO:0000313" key="4">
    <source>
        <dbReference type="Proteomes" id="UP001145069"/>
    </source>
</evidence>
<gene>
    <name evidence="3" type="ORF">NC799_02085</name>
</gene>
<evidence type="ECO:0000259" key="2">
    <source>
        <dbReference type="SMART" id="SM00909"/>
    </source>
</evidence>
<proteinExistence type="predicted"/>
<dbReference type="EMBL" id="JAMQKC010000001">
    <property type="protein sequence ID" value="MDC3415698.1"/>
    <property type="molecule type" value="Genomic_DNA"/>
</dbReference>
<sequence>MKKRAHWTYTGIISLSLIFMSGCGIFQGEQAMEEIDSPPKEANYSDDLEGVSEDGNVQLGDAEQTDTEETNQESDAEVETVERQLYLLDSNGMVVPQTVELPKSESKAVATQVLEYLVKGGPVTELLPDGFQAVLPSGTEVLGLNLEEDGTLTVDLSNEFAEYRAEDEQKIIQAMTYTLTQFENVKKINLWINGYEQKEMPVNGTPITDGYSRADGINIYNNDSVDLMDSEAVTLYYPAQQNDQFYYVPVTQHIEMDNDTMYQSIVQALIDGPSFSLNLLNVFNGGAALTEKPNYKDGVLALTFNENILSDLEAQSIDDKVMETLVLTLTNQPGIEAVSVNVENYEEVFNEDGVPYSEPVTRDSFVPTGSL</sequence>
<reference evidence="3" key="1">
    <citation type="submission" date="2022-06" db="EMBL/GenBank/DDBJ databases">
        <title>Aquibacillus sp. a new bacterium isolated from soil saline samples.</title>
        <authorList>
            <person name="Galisteo C."/>
            <person name="De La Haba R."/>
            <person name="Sanchez-Porro C."/>
            <person name="Ventosa A."/>
        </authorList>
    </citation>
    <scope>NUCLEOTIDE SEQUENCE</scope>
    <source>
        <strain evidence="3">3ASR75-54</strain>
    </source>
</reference>
<name>A0A9X3WBX2_9BACI</name>
<feature type="transmembrane region" description="Helical" evidence="1">
    <location>
        <begin position="7"/>
        <end position="28"/>
    </location>
</feature>
<comment type="caution">
    <text evidence="3">The sequence shown here is derived from an EMBL/GenBank/DDBJ whole genome shotgun (WGS) entry which is preliminary data.</text>
</comment>
<organism evidence="3 4">
    <name type="scientific">Aquibacillus salsiterrae</name>
    <dbReference type="NCBI Taxonomy" id="2950439"/>
    <lineage>
        <taxon>Bacteria</taxon>
        <taxon>Bacillati</taxon>
        <taxon>Bacillota</taxon>
        <taxon>Bacilli</taxon>
        <taxon>Bacillales</taxon>
        <taxon>Bacillaceae</taxon>
        <taxon>Aquibacillus</taxon>
    </lineage>
</organism>
<dbReference type="PROSITE" id="PS51257">
    <property type="entry name" value="PROKAR_LIPOPROTEIN"/>
    <property type="match status" value="1"/>
</dbReference>
<feature type="domain" description="GerMN" evidence="2">
    <location>
        <begin position="110"/>
        <end position="201"/>
    </location>
</feature>
<keyword evidence="1" id="KW-1133">Transmembrane helix</keyword>
<protein>
    <submittedName>
        <fullName evidence="3">GerMN domain-containing protein</fullName>
    </submittedName>
</protein>
<evidence type="ECO:0000256" key="1">
    <source>
        <dbReference type="SAM" id="Phobius"/>
    </source>
</evidence>
<dbReference type="InterPro" id="IPR019606">
    <property type="entry name" value="GerMN"/>
</dbReference>
<dbReference type="AlphaFoldDB" id="A0A9X3WBX2"/>
<dbReference type="Pfam" id="PF10646">
    <property type="entry name" value="Germane"/>
    <property type="match status" value="2"/>
</dbReference>
<accession>A0A9X3WBX2</accession>
<dbReference type="RefSeq" id="WP_272444656.1">
    <property type="nucleotide sequence ID" value="NZ_JAMQKC010000001.1"/>
</dbReference>
<evidence type="ECO:0000313" key="3">
    <source>
        <dbReference type="EMBL" id="MDC3415698.1"/>
    </source>
</evidence>
<keyword evidence="1" id="KW-0472">Membrane</keyword>
<keyword evidence="1" id="KW-0812">Transmembrane</keyword>
<keyword evidence="4" id="KW-1185">Reference proteome</keyword>
<feature type="domain" description="GerMN" evidence="2">
    <location>
        <begin position="262"/>
        <end position="351"/>
    </location>
</feature>
<dbReference type="SMART" id="SM00909">
    <property type="entry name" value="Germane"/>
    <property type="match status" value="2"/>
</dbReference>
<dbReference type="Proteomes" id="UP001145069">
    <property type="component" value="Unassembled WGS sequence"/>
</dbReference>